<dbReference type="Gene3D" id="3.40.390.10">
    <property type="entry name" value="Collagenase (Catalytic Domain)"/>
    <property type="match status" value="1"/>
</dbReference>
<name>A0A085WIP7_9BACT</name>
<keyword evidence="3 7" id="KW-0479">Metal-binding</keyword>
<dbReference type="InterPro" id="IPR045090">
    <property type="entry name" value="Pept_M3A_M3B"/>
</dbReference>
<feature type="domain" description="Peptidase M3A/M3B catalytic" evidence="10">
    <location>
        <begin position="252"/>
        <end position="686"/>
    </location>
</feature>
<dbReference type="SUPFAM" id="SSF55486">
    <property type="entry name" value="Metalloproteases ('zincins'), catalytic domain"/>
    <property type="match status" value="1"/>
</dbReference>
<evidence type="ECO:0000256" key="5">
    <source>
        <dbReference type="ARBA" id="ARBA00022833"/>
    </source>
</evidence>
<feature type="compositionally biased region" description="Low complexity" evidence="8">
    <location>
        <begin position="34"/>
        <end position="45"/>
    </location>
</feature>
<gene>
    <name evidence="11" type="ORF">DB31_8043</name>
</gene>
<dbReference type="PANTHER" id="PTHR11804:SF84">
    <property type="entry name" value="SACCHAROLYSIN"/>
    <property type="match status" value="1"/>
</dbReference>
<dbReference type="EMBL" id="JMCB01000007">
    <property type="protein sequence ID" value="KFE67560.1"/>
    <property type="molecule type" value="Genomic_DNA"/>
</dbReference>
<organism evidence="11 12">
    <name type="scientific">Hyalangium minutum</name>
    <dbReference type="NCBI Taxonomy" id="394096"/>
    <lineage>
        <taxon>Bacteria</taxon>
        <taxon>Pseudomonadati</taxon>
        <taxon>Myxococcota</taxon>
        <taxon>Myxococcia</taxon>
        <taxon>Myxococcales</taxon>
        <taxon>Cystobacterineae</taxon>
        <taxon>Archangiaceae</taxon>
        <taxon>Hyalangium</taxon>
    </lineage>
</organism>
<proteinExistence type="inferred from homology"/>
<keyword evidence="4 7" id="KW-0378">Hydrolase</keyword>
<evidence type="ECO:0000313" key="12">
    <source>
        <dbReference type="Proteomes" id="UP000028725"/>
    </source>
</evidence>
<protein>
    <submittedName>
        <fullName evidence="11">Thimet oligopeptidase</fullName>
    </submittedName>
</protein>
<evidence type="ECO:0000256" key="9">
    <source>
        <dbReference type="SAM" id="SignalP"/>
    </source>
</evidence>
<evidence type="ECO:0000256" key="8">
    <source>
        <dbReference type="SAM" id="MobiDB-lite"/>
    </source>
</evidence>
<evidence type="ECO:0000313" key="11">
    <source>
        <dbReference type="EMBL" id="KFE67560.1"/>
    </source>
</evidence>
<comment type="similarity">
    <text evidence="1 7">Belongs to the peptidase M3 family.</text>
</comment>
<evidence type="ECO:0000256" key="4">
    <source>
        <dbReference type="ARBA" id="ARBA00022801"/>
    </source>
</evidence>
<keyword evidence="12" id="KW-1185">Reference proteome</keyword>
<dbReference type="GO" id="GO:0046872">
    <property type="term" value="F:metal ion binding"/>
    <property type="evidence" value="ECO:0007669"/>
    <property type="project" value="UniProtKB-UniRule"/>
</dbReference>
<dbReference type="InterPro" id="IPR001567">
    <property type="entry name" value="Pept_M3A_M3B_dom"/>
</dbReference>
<dbReference type="GO" id="GO:0006508">
    <property type="term" value="P:proteolysis"/>
    <property type="evidence" value="ECO:0007669"/>
    <property type="project" value="UniProtKB-KW"/>
</dbReference>
<dbReference type="AlphaFoldDB" id="A0A085WIP7"/>
<comment type="cofactor">
    <cofactor evidence="7">
        <name>Zn(2+)</name>
        <dbReference type="ChEBI" id="CHEBI:29105"/>
    </cofactor>
    <text evidence="7">Binds 1 zinc ion.</text>
</comment>
<dbReference type="InterPro" id="IPR024079">
    <property type="entry name" value="MetalloPept_cat_dom_sf"/>
</dbReference>
<dbReference type="Pfam" id="PF01432">
    <property type="entry name" value="Peptidase_M3"/>
    <property type="match status" value="1"/>
</dbReference>
<comment type="caution">
    <text evidence="11">The sequence shown here is derived from an EMBL/GenBank/DDBJ whole genome shotgun (WGS) entry which is preliminary data.</text>
</comment>
<dbReference type="GO" id="GO:0006518">
    <property type="term" value="P:peptide metabolic process"/>
    <property type="evidence" value="ECO:0007669"/>
    <property type="project" value="TreeGrafter"/>
</dbReference>
<sequence length="692" mass="77450">MRRLTLALVAASALAGCASSTANTPDSQASSQEAPTPAAAAAPRPAALVPDAARHLTGTAPQFQASCRQDIQKARDSIARFKALPAPRETVAALEIFDEAVALLANTAGRAAIATNSHPDEAMRTVSQECETEVEKAVTEIGLDRGVYDVLSSLDLSQQDGATKQYVSHQLRDFRRVGVDKDEATRTQVLALKEELTKIGQEFGKNIREDVRSVELDPKELAGLPDDYVRAHAPGANGKVRITTDYPDYTPFMAYAKSAKAREALWRVYRQRGYPKNLDTLSRMLSKRYELATLLGYPNWAAYTTEDKMIRTEKAAADFIEKITTVSGARAKADYDTLLARKRKDDPKAAVVNPWDQPYLEDRVKAEQYNFDSQAVRPYLEYTRVRDGVLDITSRMFGITYKRVADAKVWSPDIETYDIYEGSTLLGRIFLDMHPRENKYKHAAQWDLASGRAGKTLPEGVLMCNFPKPGAEPALMQHTDVETFFHEFGHLLHHILGGRARWAGISGTRTEMDFVEAPSQMLEEWAWSPESLQTFAKHYQSNEPLPTDLIGRMKKADEFGKGLGVRQQMFYASISLGLYNRDPKGLDTTAMVKQLQEKYTPFKYASDTYFHLSFGHLDGYSAAYYTYMWSLVIAKDLFTPFQAEGLMNPAPAMRYRHTVLEPGGAKDAALLVKDFLGREYGFEAYERWLNGN</sequence>
<evidence type="ECO:0000256" key="6">
    <source>
        <dbReference type="ARBA" id="ARBA00023049"/>
    </source>
</evidence>
<dbReference type="Gene3D" id="1.10.1370.10">
    <property type="entry name" value="Neurolysin, domain 3"/>
    <property type="match status" value="1"/>
</dbReference>
<dbReference type="PANTHER" id="PTHR11804">
    <property type="entry name" value="PROTEASE M3 THIMET OLIGOPEPTIDASE-RELATED"/>
    <property type="match status" value="1"/>
</dbReference>
<feature type="chain" id="PRO_5001799744" evidence="9">
    <location>
        <begin position="23"/>
        <end position="692"/>
    </location>
</feature>
<evidence type="ECO:0000256" key="3">
    <source>
        <dbReference type="ARBA" id="ARBA00022723"/>
    </source>
</evidence>
<evidence type="ECO:0000259" key="10">
    <source>
        <dbReference type="Pfam" id="PF01432"/>
    </source>
</evidence>
<dbReference type="InterPro" id="IPR024077">
    <property type="entry name" value="Neurolysin/TOP_dom2"/>
</dbReference>
<evidence type="ECO:0000256" key="2">
    <source>
        <dbReference type="ARBA" id="ARBA00022670"/>
    </source>
</evidence>
<dbReference type="OrthoDB" id="9773538at2"/>
<feature type="region of interest" description="Disordered" evidence="8">
    <location>
        <begin position="20"/>
        <end position="45"/>
    </location>
</feature>
<dbReference type="CDD" id="cd06455">
    <property type="entry name" value="M3A_TOP"/>
    <property type="match status" value="1"/>
</dbReference>
<keyword evidence="2 7" id="KW-0645">Protease</keyword>
<dbReference type="GO" id="GO:0004222">
    <property type="term" value="F:metalloendopeptidase activity"/>
    <property type="evidence" value="ECO:0007669"/>
    <property type="project" value="InterPro"/>
</dbReference>
<dbReference type="PATRIC" id="fig|394096.3.peg.4082"/>
<feature type="compositionally biased region" description="Polar residues" evidence="8">
    <location>
        <begin position="23"/>
        <end position="33"/>
    </location>
</feature>
<keyword evidence="5 7" id="KW-0862">Zinc</keyword>
<dbReference type="PROSITE" id="PS51257">
    <property type="entry name" value="PROKAR_LIPOPROTEIN"/>
    <property type="match status" value="1"/>
</dbReference>
<accession>A0A085WIP7</accession>
<dbReference type="Proteomes" id="UP000028725">
    <property type="component" value="Unassembled WGS sequence"/>
</dbReference>
<evidence type="ECO:0000256" key="1">
    <source>
        <dbReference type="ARBA" id="ARBA00006040"/>
    </source>
</evidence>
<keyword evidence="9" id="KW-0732">Signal</keyword>
<feature type="signal peptide" evidence="9">
    <location>
        <begin position="1"/>
        <end position="22"/>
    </location>
</feature>
<evidence type="ECO:0000256" key="7">
    <source>
        <dbReference type="RuleBase" id="RU003435"/>
    </source>
</evidence>
<dbReference type="RefSeq" id="WP_083968505.1">
    <property type="nucleotide sequence ID" value="NZ_JMCB01000007.1"/>
</dbReference>
<keyword evidence="6 7" id="KW-0482">Metalloprotease</keyword>
<reference evidence="11 12" key="1">
    <citation type="submission" date="2014-04" db="EMBL/GenBank/DDBJ databases">
        <title>Genome assembly of Hyalangium minutum DSM 14724.</title>
        <authorList>
            <person name="Sharma G."/>
            <person name="Subramanian S."/>
        </authorList>
    </citation>
    <scope>NUCLEOTIDE SEQUENCE [LARGE SCALE GENOMIC DNA]</scope>
    <source>
        <strain evidence="11 12">DSM 14724</strain>
    </source>
</reference>